<dbReference type="AlphaFoldDB" id="A0A8X6PWC1"/>
<reference evidence="1" key="1">
    <citation type="submission" date="2020-08" db="EMBL/GenBank/DDBJ databases">
        <title>Multicomponent nature underlies the extraordinary mechanical properties of spider dragline silk.</title>
        <authorList>
            <person name="Kono N."/>
            <person name="Nakamura H."/>
            <person name="Mori M."/>
            <person name="Yoshida Y."/>
            <person name="Ohtoshi R."/>
            <person name="Malay A.D."/>
            <person name="Moran D.A.P."/>
            <person name="Tomita M."/>
            <person name="Numata K."/>
            <person name="Arakawa K."/>
        </authorList>
    </citation>
    <scope>NUCLEOTIDE SEQUENCE</scope>
</reference>
<gene>
    <name evidence="1" type="ORF">NPIL_346941</name>
</gene>
<comment type="caution">
    <text evidence="1">The sequence shown here is derived from an EMBL/GenBank/DDBJ whole genome shotgun (WGS) entry which is preliminary data.</text>
</comment>
<dbReference type="EMBL" id="BMAW01073801">
    <property type="protein sequence ID" value="GFT89418.1"/>
    <property type="molecule type" value="Genomic_DNA"/>
</dbReference>
<evidence type="ECO:0000313" key="2">
    <source>
        <dbReference type="Proteomes" id="UP000887013"/>
    </source>
</evidence>
<keyword evidence="2" id="KW-1185">Reference proteome</keyword>
<name>A0A8X6PWC1_NEPPI</name>
<proteinExistence type="predicted"/>
<organism evidence="1 2">
    <name type="scientific">Nephila pilipes</name>
    <name type="common">Giant wood spider</name>
    <name type="synonym">Nephila maculata</name>
    <dbReference type="NCBI Taxonomy" id="299642"/>
    <lineage>
        <taxon>Eukaryota</taxon>
        <taxon>Metazoa</taxon>
        <taxon>Ecdysozoa</taxon>
        <taxon>Arthropoda</taxon>
        <taxon>Chelicerata</taxon>
        <taxon>Arachnida</taxon>
        <taxon>Araneae</taxon>
        <taxon>Araneomorphae</taxon>
        <taxon>Entelegynae</taxon>
        <taxon>Araneoidea</taxon>
        <taxon>Nephilidae</taxon>
        <taxon>Nephila</taxon>
    </lineage>
</organism>
<evidence type="ECO:0000313" key="1">
    <source>
        <dbReference type="EMBL" id="GFT89418.1"/>
    </source>
</evidence>
<accession>A0A8X6PWC1</accession>
<protein>
    <submittedName>
        <fullName evidence="1">Uncharacterized protein</fullName>
    </submittedName>
</protein>
<sequence length="94" mass="10295">MCSRVGISIPNAINPRVGTSAMNAQAHSGFITNKPSLCGSYHRPLCLLVAHHFFCALLMRRQIWMNIIPVDSTVFNHLDFCLLANSISVVGRAA</sequence>
<dbReference type="Proteomes" id="UP000887013">
    <property type="component" value="Unassembled WGS sequence"/>
</dbReference>